<organism evidence="4 5">
    <name type="scientific">Lentilactobacillus curieae</name>
    <dbReference type="NCBI Taxonomy" id="1138822"/>
    <lineage>
        <taxon>Bacteria</taxon>
        <taxon>Bacillati</taxon>
        <taxon>Bacillota</taxon>
        <taxon>Bacilli</taxon>
        <taxon>Lactobacillales</taxon>
        <taxon>Lactobacillaceae</taxon>
        <taxon>Lentilactobacillus</taxon>
    </lineage>
</organism>
<dbReference type="InterPro" id="IPR051056">
    <property type="entry name" value="Glycosyl_Hydrolase_73"/>
</dbReference>
<protein>
    <submittedName>
        <fullName evidence="4">Mannosyl-glycoprotein endo-beta-N-acetylglucosamidase</fullName>
    </submittedName>
</protein>
<dbReference type="Proteomes" id="UP000030361">
    <property type="component" value="Chromosome"/>
</dbReference>
<dbReference type="InterPro" id="IPR002901">
    <property type="entry name" value="MGlyc_endo_b_GlcNAc-like_dom"/>
</dbReference>
<dbReference type="Gene3D" id="1.10.530.10">
    <property type="match status" value="1"/>
</dbReference>
<keyword evidence="2" id="KW-0378">Hydrolase</keyword>
<dbReference type="AlphaFoldDB" id="A0A1S6QL44"/>
<evidence type="ECO:0000313" key="5">
    <source>
        <dbReference type="Proteomes" id="UP000030361"/>
    </source>
</evidence>
<evidence type="ECO:0000259" key="3">
    <source>
        <dbReference type="SMART" id="SM00047"/>
    </source>
</evidence>
<dbReference type="PANTHER" id="PTHR33308">
    <property type="entry name" value="PEPTIDOGLYCAN HYDROLASE FLGJ"/>
    <property type="match status" value="1"/>
</dbReference>
<dbReference type="PANTHER" id="PTHR33308:SF9">
    <property type="entry name" value="PEPTIDOGLYCAN HYDROLASE FLGJ"/>
    <property type="match status" value="1"/>
</dbReference>
<dbReference type="KEGG" id="lcu:PL11_006660"/>
<dbReference type="Gene3D" id="4.10.80.30">
    <property type="entry name" value="DNA polymerase, domain 6"/>
    <property type="match status" value="1"/>
</dbReference>
<dbReference type="EMBL" id="CP018906">
    <property type="protein sequence ID" value="AQW22342.1"/>
    <property type="molecule type" value="Genomic_DNA"/>
</dbReference>
<feature type="domain" description="Mannosyl-glycoprotein endo-beta-N-acetylglucosamidase-like" evidence="3">
    <location>
        <begin position="33"/>
        <end position="190"/>
    </location>
</feature>
<dbReference type="Pfam" id="PF01832">
    <property type="entry name" value="Glucosaminidase"/>
    <property type="match status" value="1"/>
</dbReference>
<sequence>MFAFIAFGLFVVLGFHVLYQAESTPQRVENTGQSLSEQHQKFIRTIAPEAQKLQGQYNILPSITIAQAILESQWGESDLASKYNNLFGVKAQGGLSKSVYLDTQEFVNGEYVTVKARFQVYSSYSESLSDHARLLAMGTKWNPNQYADVVNATNYVQAAKGLQTDGYATDPAYTQKLIQIIKTYKLYRYDD</sequence>
<evidence type="ECO:0000313" key="4">
    <source>
        <dbReference type="EMBL" id="AQW22342.1"/>
    </source>
</evidence>
<dbReference type="GO" id="GO:0004040">
    <property type="term" value="F:amidase activity"/>
    <property type="evidence" value="ECO:0007669"/>
    <property type="project" value="InterPro"/>
</dbReference>
<dbReference type="OrthoDB" id="977752at2"/>
<evidence type="ECO:0000256" key="2">
    <source>
        <dbReference type="ARBA" id="ARBA00022801"/>
    </source>
</evidence>
<accession>A0A1S6QL44</accession>
<evidence type="ECO:0000256" key="1">
    <source>
        <dbReference type="ARBA" id="ARBA00010266"/>
    </source>
</evidence>
<proteinExistence type="inferred from homology"/>
<comment type="similarity">
    <text evidence="1">Belongs to the glycosyl hydrolase 73 family.</text>
</comment>
<name>A0A1S6QL44_9LACO</name>
<gene>
    <name evidence="4" type="ORF">PL11_006660</name>
</gene>
<dbReference type="SMART" id="SM00047">
    <property type="entry name" value="LYZ2"/>
    <property type="match status" value="1"/>
</dbReference>
<reference evidence="4 5" key="1">
    <citation type="journal article" date="2015" name="Genome Announc.">
        <title>Genome Sequence of Lactobacillus curieae CCTCC M 2011381T, a Novel Producer of Gamma-aminobutyric Acid.</title>
        <authorList>
            <person name="Wang Y."/>
            <person name="Wang Y."/>
            <person name="Lang C."/>
            <person name="Wei D."/>
            <person name="Xu P."/>
            <person name="Xie J."/>
        </authorList>
    </citation>
    <scope>NUCLEOTIDE SEQUENCE [LARGE SCALE GENOMIC DNA]</scope>
    <source>
        <strain evidence="4 5">CCTCC M 2011381</strain>
    </source>
</reference>
<keyword evidence="5" id="KW-1185">Reference proteome</keyword>
<dbReference type="RefSeq" id="WP_052127843.1">
    <property type="nucleotide sequence ID" value="NZ_CP018906.1"/>
</dbReference>
<dbReference type="eggNOG" id="COG1705">
    <property type="taxonomic scope" value="Bacteria"/>
</dbReference>